<evidence type="ECO:0000256" key="11">
    <source>
        <dbReference type="ARBA" id="ARBA00023033"/>
    </source>
</evidence>
<feature type="region of interest" description="Disordered" evidence="15">
    <location>
        <begin position="453"/>
        <end position="478"/>
    </location>
</feature>
<feature type="domain" description="FAD-binding FR-type" evidence="17">
    <location>
        <begin position="667"/>
        <end position="899"/>
    </location>
</feature>
<dbReference type="InterPro" id="IPR017927">
    <property type="entry name" value="FAD-bd_FR_type"/>
</dbReference>
<dbReference type="EC" id="1.14.14.1" evidence="13"/>
<feature type="domain" description="Flavodoxin-like" evidence="16">
    <location>
        <begin position="490"/>
        <end position="629"/>
    </location>
</feature>
<comment type="cofactor">
    <cofactor evidence="13">
        <name>FAD</name>
        <dbReference type="ChEBI" id="CHEBI:57692"/>
    </cofactor>
    <cofactor evidence="13">
        <name>FMN</name>
        <dbReference type="ChEBI" id="CHEBI:58210"/>
    </cofactor>
</comment>
<comment type="catalytic activity">
    <reaction evidence="12 13">
        <text>2 oxidized [cytochrome P450] + NADPH = 2 reduced [cytochrome P450] + NADP(+) + H(+)</text>
        <dbReference type="Rhea" id="RHEA:24040"/>
        <dbReference type="Rhea" id="RHEA-COMP:14627"/>
        <dbReference type="Rhea" id="RHEA-COMP:14628"/>
        <dbReference type="ChEBI" id="CHEBI:15378"/>
        <dbReference type="ChEBI" id="CHEBI:55376"/>
        <dbReference type="ChEBI" id="CHEBI:57783"/>
        <dbReference type="ChEBI" id="CHEBI:58349"/>
        <dbReference type="ChEBI" id="CHEBI:60344"/>
        <dbReference type="EC" id="1.6.2.4"/>
    </reaction>
</comment>
<dbReference type="PROSITE" id="PS00086">
    <property type="entry name" value="CYTOCHROME_P450"/>
    <property type="match status" value="1"/>
</dbReference>
<dbReference type="Pfam" id="PF00258">
    <property type="entry name" value="Flavodoxin_1"/>
    <property type="match status" value="1"/>
</dbReference>
<proteinExistence type="inferred from homology"/>
<evidence type="ECO:0000256" key="15">
    <source>
        <dbReference type="SAM" id="MobiDB-lite"/>
    </source>
</evidence>
<evidence type="ECO:0000256" key="8">
    <source>
        <dbReference type="ARBA" id="ARBA00022857"/>
    </source>
</evidence>
<dbReference type="InterPro" id="IPR017938">
    <property type="entry name" value="Riboflavin_synthase-like_b-brl"/>
</dbReference>
<dbReference type="InterPro" id="IPR029039">
    <property type="entry name" value="Flavoprotein-like_sf"/>
</dbReference>
<accession>A0A1I2RLJ3</accession>
<dbReference type="Gene3D" id="1.20.990.10">
    <property type="entry name" value="NADPH-cytochrome p450 Reductase, Chain A, domain 3"/>
    <property type="match status" value="1"/>
</dbReference>
<evidence type="ECO:0000256" key="10">
    <source>
        <dbReference type="ARBA" id="ARBA00023004"/>
    </source>
</evidence>
<dbReference type="GO" id="GO:0005506">
    <property type="term" value="F:iron ion binding"/>
    <property type="evidence" value="ECO:0007669"/>
    <property type="project" value="UniProtKB-UniRule"/>
</dbReference>
<dbReference type="GO" id="GO:0020037">
    <property type="term" value="F:heme binding"/>
    <property type="evidence" value="ECO:0007669"/>
    <property type="project" value="UniProtKB-UniRule"/>
</dbReference>
<dbReference type="PANTHER" id="PTHR19384:SF17">
    <property type="entry name" value="NADPH--CYTOCHROME P450 REDUCTASE"/>
    <property type="match status" value="1"/>
</dbReference>
<dbReference type="PRINTS" id="PR00369">
    <property type="entry name" value="FLAVODOXIN"/>
</dbReference>
<dbReference type="GO" id="GO:0003958">
    <property type="term" value="F:NADPH-hemoprotein reductase activity"/>
    <property type="evidence" value="ECO:0007669"/>
    <property type="project" value="UniProtKB-UniRule"/>
</dbReference>
<keyword evidence="11 13" id="KW-0503">Monooxygenase</keyword>
<keyword evidence="3 13" id="KW-0349">Heme</keyword>
<evidence type="ECO:0000313" key="18">
    <source>
        <dbReference type="EMBL" id="SFG40339.1"/>
    </source>
</evidence>
<dbReference type="GO" id="GO:0050660">
    <property type="term" value="F:flavin adenine dinucleotide binding"/>
    <property type="evidence" value="ECO:0007669"/>
    <property type="project" value="TreeGrafter"/>
</dbReference>
<dbReference type="AlphaFoldDB" id="A0A1I2RLJ3"/>
<evidence type="ECO:0000256" key="1">
    <source>
        <dbReference type="ARBA" id="ARBA00010018"/>
    </source>
</evidence>
<dbReference type="Pfam" id="PF00175">
    <property type="entry name" value="NAD_binding_1"/>
    <property type="match status" value="1"/>
</dbReference>
<dbReference type="InterPro" id="IPR001128">
    <property type="entry name" value="Cyt_P450"/>
</dbReference>
<dbReference type="PROSITE" id="PS51384">
    <property type="entry name" value="FAD_FR"/>
    <property type="match status" value="1"/>
</dbReference>
<dbReference type="OrthoDB" id="9789468at2"/>
<dbReference type="InterPro" id="IPR001709">
    <property type="entry name" value="Flavoprot_Pyr_Nucl_cyt_Rdtase"/>
</dbReference>
<dbReference type="Gene3D" id="2.40.30.10">
    <property type="entry name" value="Translation factors"/>
    <property type="match status" value="1"/>
</dbReference>
<keyword evidence="7 13" id="KW-0274">FAD</keyword>
<dbReference type="InterPro" id="IPR017972">
    <property type="entry name" value="Cyt_P450_CS"/>
</dbReference>
<dbReference type="InterPro" id="IPR023173">
    <property type="entry name" value="NADPH_Cyt_P450_Rdtase_alpha"/>
</dbReference>
<evidence type="ECO:0000256" key="9">
    <source>
        <dbReference type="ARBA" id="ARBA00023002"/>
    </source>
</evidence>
<keyword evidence="5 13" id="KW-0288">FMN</keyword>
<name>A0A1I2RLJ3_9BACI</name>
<dbReference type="PIRSF" id="PIRSF000209">
    <property type="entry name" value="Bifunctional_P450_P450R"/>
    <property type="match status" value="1"/>
</dbReference>
<evidence type="ECO:0000256" key="3">
    <source>
        <dbReference type="ARBA" id="ARBA00022617"/>
    </source>
</evidence>
<dbReference type="RefSeq" id="WP_089753747.1">
    <property type="nucleotide sequence ID" value="NZ_FOOG01000040.1"/>
</dbReference>
<dbReference type="InterPro" id="IPR008254">
    <property type="entry name" value="Flavodoxin/NO_synth"/>
</dbReference>
<dbReference type="Gene3D" id="3.40.50.360">
    <property type="match status" value="1"/>
</dbReference>
<evidence type="ECO:0000256" key="4">
    <source>
        <dbReference type="ARBA" id="ARBA00022630"/>
    </source>
</evidence>
<reference evidence="19" key="1">
    <citation type="submission" date="2016-10" db="EMBL/GenBank/DDBJ databases">
        <authorList>
            <person name="Varghese N."/>
            <person name="Submissions S."/>
        </authorList>
    </citation>
    <scope>NUCLEOTIDE SEQUENCE [LARGE SCALE GENOMIC DNA]</scope>
    <source>
        <strain evidence="19">FP5</strain>
    </source>
</reference>
<dbReference type="InterPro" id="IPR036396">
    <property type="entry name" value="Cyt_P450_sf"/>
</dbReference>
<feature type="binding site" description="axial binding residue" evidence="14">
    <location>
        <position position="403"/>
    </location>
    <ligand>
        <name>heme</name>
        <dbReference type="ChEBI" id="CHEBI:30413"/>
    </ligand>
    <ligandPart>
        <name>Fe</name>
        <dbReference type="ChEBI" id="CHEBI:18248"/>
    </ligandPart>
</feature>
<evidence type="ECO:0000256" key="14">
    <source>
        <dbReference type="PIRSR" id="PIRSR000209-1"/>
    </source>
</evidence>
<protein>
    <recommendedName>
        <fullName evidence="13">Bifunctional cytochrome P450/NADPH--P450 reductase</fullName>
    </recommendedName>
    <domain>
        <recommendedName>
            <fullName evidence="13">Cytochrome P450</fullName>
            <ecNumber evidence="13">1.14.14.1</ecNumber>
        </recommendedName>
    </domain>
    <domain>
        <recommendedName>
            <fullName evidence="13">NADPH--cytochrome P450 reductase</fullName>
            <ecNumber evidence="13">1.6.2.4</ecNumber>
        </recommendedName>
    </domain>
</protein>
<dbReference type="CDD" id="cd06206">
    <property type="entry name" value="bifunctional_CYPOR"/>
    <property type="match status" value="1"/>
</dbReference>
<dbReference type="GO" id="GO:0010181">
    <property type="term" value="F:FMN binding"/>
    <property type="evidence" value="ECO:0007669"/>
    <property type="project" value="UniProtKB-UniRule"/>
</dbReference>
<dbReference type="SUPFAM" id="SSF52343">
    <property type="entry name" value="Ferredoxin reductase-like, C-terminal NADP-linked domain"/>
    <property type="match status" value="1"/>
</dbReference>
<dbReference type="Gene3D" id="1.10.630.10">
    <property type="entry name" value="Cytochrome P450"/>
    <property type="match status" value="1"/>
</dbReference>
<evidence type="ECO:0000256" key="5">
    <source>
        <dbReference type="ARBA" id="ARBA00022643"/>
    </source>
</evidence>
<evidence type="ECO:0000256" key="13">
    <source>
        <dbReference type="PIRNR" id="PIRNR000209"/>
    </source>
</evidence>
<dbReference type="Proteomes" id="UP000198897">
    <property type="component" value="Unassembled WGS sequence"/>
</dbReference>
<dbReference type="Pfam" id="PF00067">
    <property type="entry name" value="p450"/>
    <property type="match status" value="1"/>
</dbReference>
<sequence length="1057" mass="119158">MEKTNNIPQPKSYGPLGNLPLINKEKPIQSFMKLADEFGPLYQFQFPGRTSKFVSSAQFAAEICDESRFDKKVGPALQKVRAFGGDGLFTSETEENNWKKAHNILLPSFSQQAMKGYHNKMVDLASQLIQKWARLNPNEEVEVPEDMTRLTLDTIGLCGFNYRFNSFYRERSHPFVEKMVHALDESMSQTQRFEIQDKLMIRSKRQYKEDIDYMFNLVDQLIADRKETGDQGEDDLLAHMLKGKDPETGEALDDENIRFQIITFLIAGHETTSGLLSFAIHYLMKNPDKLKKAQEEVDEVIGEDIPSYKQVKKLKYVRMILNEALRLWPTAPAFSVYAKENTTLAGQYEVEKGETFTLLLPQLHRDTSIWGEDVETFKPERFEDPSQIPRHAYKPFGNGQRACIGQQFALHEATLVLGMVLQYFDLEDHMNYQLDVKETLTMKPEGLTMRVKSRRDASLMQPAPAQKEMEKSSQTEAQSIPDADAHLTPLLVLYGSNMGTAEGVARELAQTGKNQGFDVKTAPLNQYTSALPAEGAVLIVSASYNGNPPDNAEAFVRWLKEANGEEARGVSYAVFGCGDRNWASTYQRIPTLIDEELQGLGAERILEREGGDASEDFEGDLEKWEAALWPALANTFNLELEEADDPSSHVSMEFVSGVTQTPLARTHHAFTAVVNENRELQVSSERSTRHLELKLPEGVNYQEGDHLGVLPQNGTELVERVLRRFQLKGEEYVVLGEDTGKATHLPTSQPISLRELLTSYVELQEPATRSQIRDLAAHNPCPPHKIELEKLLEDETYKTEILVHRITMLDLIEDYLSCEVPFERFLALLPPLKARYYSISSSPRKHSEEASVTVSVVKDTAWSGRGEFKGTASNYLANRDIGDKVACFINTPQSNFTLPENPETPMVWIGPGTGIAPFRGFIQARENLLEEGHSLGEAHLYFGCRHPEKDFLYKSELENAADKGLITLHTAFSRIEGKGKVYVQDRLWEDASTVLSLLESGGCLYICGDGSDMAPAVIEKIIKSYQHKHETTYENAVEWLENLELEGRLAKDVWAGA</sequence>
<dbReference type="InterPro" id="IPR001094">
    <property type="entry name" value="Flavdoxin-like"/>
</dbReference>
<dbReference type="InterPro" id="IPR001433">
    <property type="entry name" value="OxRdtase_FAD/NAD-bd"/>
</dbReference>
<comment type="cofactor">
    <cofactor evidence="13 14">
        <name>heme</name>
        <dbReference type="ChEBI" id="CHEBI:30413"/>
    </cofactor>
</comment>
<evidence type="ECO:0000256" key="2">
    <source>
        <dbReference type="ARBA" id="ARBA00022448"/>
    </source>
</evidence>
<keyword evidence="4 13" id="KW-0285">Flavoprotein</keyword>
<dbReference type="Gene3D" id="3.40.50.80">
    <property type="entry name" value="Nucleotide-binding domain of ferredoxin-NADP reductase (FNR) module"/>
    <property type="match status" value="1"/>
</dbReference>
<dbReference type="InterPro" id="IPR039261">
    <property type="entry name" value="FNR_nucleotide-bd"/>
</dbReference>
<evidence type="ECO:0000256" key="12">
    <source>
        <dbReference type="ARBA" id="ARBA00049342"/>
    </source>
</evidence>
<dbReference type="PRINTS" id="PR00371">
    <property type="entry name" value="FPNCR"/>
</dbReference>
<keyword evidence="10 13" id="KW-0408">Iron</keyword>
<organism evidence="18 19">
    <name type="scientific">Halobacillus alkaliphilus</name>
    <dbReference type="NCBI Taxonomy" id="396056"/>
    <lineage>
        <taxon>Bacteria</taxon>
        <taxon>Bacillati</taxon>
        <taxon>Bacillota</taxon>
        <taxon>Bacilli</taxon>
        <taxon>Bacillales</taxon>
        <taxon>Bacillaceae</taxon>
        <taxon>Halobacillus</taxon>
    </lineage>
</organism>
<evidence type="ECO:0000259" key="16">
    <source>
        <dbReference type="PROSITE" id="PS50902"/>
    </source>
</evidence>
<gene>
    <name evidence="18" type="ORF">SAMN05216353_14018</name>
</gene>
<dbReference type="InterPro" id="IPR003097">
    <property type="entry name" value="CysJ-like_FAD-binding"/>
</dbReference>
<dbReference type="SUPFAM" id="SSF52218">
    <property type="entry name" value="Flavoproteins"/>
    <property type="match status" value="1"/>
</dbReference>
<evidence type="ECO:0000313" key="19">
    <source>
        <dbReference type="Proteomes" id="UP000198897"/>
    </source>
</evidence>
<comment type="catalytic activity">
    <reaction evidence="13">
        <text>an organic molecule + reduced [NADPH--hemoprotein reductase] + O2 = an alcohol + oxidized [NADPH--hemoprotein reductase] + H2O + H(+)</text>
        <dbReference type="Rhea" id="RHEA:17149"/>
        <dbReference type="Rhea" id="RHEA-COMP:11964"/>
        <dbReference type="Rhea" id="RHEA-COMP:11965"/>
        <dbReference type="ChEBI" id="CHEBI:15377"/>
        <dbReference type="ChEBI" id="CHEBI:15378"/>
        <dbReference type="ChEBI" id="CHEBI:15379"/>
        <dbReference type="ChEBI" id="CHEBI:30879"/>
        <dbReference type="ChEBI" id="CHEBI:57618"/>
        <dbReference type="ChEBI" id="CHEBI:58210"/>
        <dbReference type="ChEBI" id="CHEBI:142491"/>
        <dbReference type="EC" id="1.14.14.1"/>
    </reaction>
</comment>
<dbReference type="EMBL" id="FOOG01000040">
    <property type="protein sequence ID" value="SFG40339.1"/>
    <property type="molecule type" value="Genomic_DNA"/>
</dbReference>
<dbReference type="GO" id="GO:0070330">
    <property type="term" value="F:aromatase activity"/>
    <property type="evidence" value="ECO:0007669"/>
    <property type="project" value="UniProtKB-UniRule"/>
</dbReference>
<evidence type="ECO:0000256" key="6">
    <source>
        <dbReference type="ARBA" id="ARBA00022723"/>
    </source>
</evidence>
<evidence type="ECO:0000259" key="17">
    <source>
        <dbReference type="PROSITE" id="PS51384"/>
    </source>
</evidence>
<dbReference type="InterPro" id="IPR023206">
    <property type="entry name" value="Bifunctional_P450_P450_red"/>
</dbReference>
<dbReference type="EC" id="1.6.2.4" evidence="13"/>
<keyword evidence="19" id="KW-1185">Reference proteome</keyword>
<dbReference type="Pfam" id="PF00667">
    <property type="entry name" value="FAD_binding_1"/>
    <property type="match status" value="1"/>
</dbReference>
<dbReference type="PANTHER" id="PTHR19384">
    <property type="entry name" value="NITRIC OXIDE SYNTHASE-RELATED"/>
    <property type="match status" value="1"/>
</dbReference>
<comment type="similarity">
    <text evidence="1 13">In the N-terminal section; belongs to the cytochrome P450 family.</text>
</comment>
<dbReference type="GO" id="GO:0005829">
    <property type="term" value="C:cytosol"/>
    <property type="evidence" value="ECO:0007669"/>
    <property type="project" value="TreeGrafter"/>
</dbReference>
<dbReference type="CDD" id="cd11068">
    <property type="entry name" value="CYP120A1"/>
    <property type="match status" value="1"/>
</dbReference>
<keyword evidence="6 13" id="KW-0479">Metal-binding</keyword>
<dbReference type="SUPFAM" id="SSF48264">
    <property type="entry name" value="Cytochrome P450"/>
    <property type="match status" value="1"/>
</dbReference>
<keyword evidence="2 13" id="KW-0813">Transport</keyword>
<comment type="function">
    <text evidence="13">Functions as a fatty acid monooxygenase.</text>
</comment>
<dbReference type="FunFam" id="1.10.630.10:FF:000040">
    <property type="entry name" value="Bifunctional cytochrome P450/NADPH--P450 reductase"/>
    <property type="match status" value="1"/>
</dbReference>
<evidence type="ECO:0000256" key="7">
    <source>
        <dbReference type="ARBA" id="ARBA00022827"/>
    </source>
</evidence>
<keyword evidence="8 13" id="KW-0521">NADP</keyword>
<keyword evidence="9 13" id="KW-0560">Oxidoreductase</keyword>
<keyword evidence="13" id="KW-0249">Electron transport</keyword>
<dbReference type="PROSITE" id="PS50902">
    <property type="entry name" value="FLAVODOXIN_LIKE"/>
    <property type="match status" value="1"/>
</dbReference>
<dbReference type="SUPFAM" id="SSF63380">
    <property type="entry name" value="Riboflavin synthase domain-like"/>
    <property type="match status" value="1"/>
</dbReference>